<accession>A0A100VRC9</accession>
<evidence type="ECO:0000313" key="2">
    <source>
        <dbReference type="Proteomes" id="UP000069697"/>
    </source>
</evidence>
<reference evidence="2" key="2">
    <citation type="submission" date="2016-01" db="EMBL/GenBank/DDBJ databases">
        <title>Draft Genome Sequence of Paenibacillus amylolyticus Heshi-A3 that Was Isolated from Fermented Rice Bran with Aging Salted Mackerel, Which Was Named Heshiko as Traditional Fermented Seafood in Japan.</title>
        <authorList>
            <person name="Akuzawa S."/>
            <person name="Nakagawa J."/>
            <person name="Kanekatsu T."/>
            <person name="Kubota E."/>
            <person name="Ohtake R."/>
            <person name="Suzuki T."/>
            <person name="Kanesaki Y."/>
        </authorList>
    </citation>
    <scope>NUCLEOTIDE SEQUENCE [LARGE SCALE GENOMIC DNA]</scope>
    <source>
        <strain evidence="2">Heshi-A3</strain>
    </source>
</reference>
<dbReference type="EMBL" id="BCNV01000005">
    <property type="protein sequence ID" value="GAS84654.1"/>
    <property type="molecule type" value="Genomic_DNA"/>
</dbReference>
<reference evidence="1 2" key="1">
    <citation type="journal article" date="2016" name="Genome Announc.">
        <title>Draft Genome Sequence of Paenibacillus amylolyticus Heshi-A3, Isolated from Fermented Rice Bran in a Japanese Fermented Seafood Dish.</title>
        <authorList>
            <person name="Akuzawa S."/>
            <person name="Nagaoka J."/>
            <person name="Kanekatsu M."/>
            <person name="Kubota E."/>
            <person name="Ohtake R."/>
            <person name="Suzuki T."/>
            <person name="Kanesaki Y."/>
        </authorList>
    </citation>
    <scope>NUCLEOTIDE SEQUENCE [LARGE SCALE GENOMIC DNA]</scope>
    <source>
        <strain evidence="1 2">Heshi-A3</strain>
    </source>
</reference>
<proteinExistence type="predicted"/>
<dbReference type="RefSeq" id="WP_062837016.1">
    <property type="nucleotide sequence ID" value="NZ_BCNV01000005.1"/>
</dbReference>
<evidence type="ECO:0000313" key="1">
    <source>
        <dbReference type="EMBL" id="GAS84654.1"/>
    </source>
</evidence>
<gene>
    <name evidence="1" type="ORF">PAHA3_4757</name>
</gene>
<evidence type="ECO:0008006" key="3">
    <source>
        <dbReference type="Google" id="ProtNLM"/>
    </source>
</evidence>
<name>A0A100VRC9_PAEAM</name>
<organism evidence="1 2">
    <name type="scientific">Paenibacillus amylolyticus</name>
    <dbReference type="NCBI Taxonomy" id="1451"/>
    <lineage>
        <taxon>Bacteria</taxon>
        <taxon>Bacillati</taxon>
        <taxon>Bacillota</taxon>
        <taxon>Bacilli</taxon>
        <taxon>Bacillales</taxon>
        <taxon>Paenibacillaceae</taxon>
        <taxon>Paenibacillus</taxon>
    </lineage>
</organism>
<dbReference type="AlphaFoldDB" id="A0A100VRC9"/>
<comment type="caution">
    <text evidence="1">The sequence shown here is derived from an EMBL/GenBank/DDBJ whole genome shotgun (WGS) entry which is preliminary data.</text>
</comment>
<sequence length="119" mass="14200">MSSEIQSELDMLLHQLLNLTLNFIDELETKVSKDIEDFISERQDLVQQLQGIMDVQKMNSLQKEELKVILTYDLMIQERMLLIKNEAQEWLLQRNLAKTQRSLYESKYASESYLMDKRK</sequence>
<dbReference type="Proteomes" id="UP000069697">
    <property type="component" value="Unassembled WGS sequence"/>
</dbReference>
<protein>
    <recommendedName>
        <fullName evidence="3">Flagellar protein FliT</fullName>
    </recommendedName>
</protein>